<accession>A0ABV0ZZ20</accession>
<dbReference type="Proteomes" id="UP001469553">
    <property type="component" value="Unassembled WGS sequence"/>
</dbReference>
<sequence>MKPDMWELASCLLAGLHGSTSFFSCYLLFLHNFSLCILPMCSAGSEMSTSQLSPSVFHSWMFDQIYAKKKRLREHEMYRNIHVLSLLMMDVRMMGDLLTEIVPRAVISTHCTPTV</sequence>
<evidence type="ECO:0000313" key="1">
    <source>
        <dbReference type="EMBL" id="MEQ2311410.1"/>
    </source>
</evidence>
<gene>
    <name evidence="1" type="ORF">AMECASPLE_019726</name>
</gene>
<name>A0ABV0ZZ20_9TELE</name>
<evidence type="ECO:0000313" key="2">
    <source>
        <dbReference type="Proteomes" id="UP001469553"/>
    </source>
</evidence>
<proteinExistence type="predicted"/>
<comment type="caution">
    <text evidence="1">The sequence shown here is derived from an EMBL/GenBank/DDBJ whole genome shotgun (WGS) entry which is preliminary data.</text>
</comment>
<protein>
    <submittedName>
        <fullName evidence="1">Uncharacterized protein</fullName>
    </submittedName>
</protein>
<dbReference type="EMBL" id="JAHRIP010076845">
    <property type="protein sequence ID" value="MEQ2311410.1"/>
    <property type="molecule type" value="Genomic_DNA"/>
</dbReference>
<reference evidence="1 2" key="1">
    <citation type="submission" date="2021-06" db="EMBL/GenBank/DDBJ databases">
        <authorList>
            <person name="Palmer J.M."/>
        </authorList>
    </citation>
    <scope>NUCLEOTIDE SEQUENCE [LARGE SCALE GENOMIC DNA]</scope>
    <source>
        <strain evidence="1 2">AS_MEX2019</strain>
        <tissue evidence="1">Muscle</tissue>
    </source>
</reference>
<dbReference type="PROSITE" id="PS51257">
    <property type="entry name" value="PROKAR_LIPOPROTEIN"/>
    <property type="match status" value="1"/>
</dbReference>
<organism evidence="1 2">
    <name type="scientific">Ameca splendens</name>
    <dbReference type="NCBI Taxonomy" id="208324"/>
    <lineage>
        <taxon>Eukaryota</taxon>
        <taxon>Metazoa</taxon>
        <taxon>Chordata</taxon>
        <taxon>Craniata</taxon>
        <taxon>Vertebrata</taxon>
        <taxon>Euteleostomi</taxon>
        <taxon>Actinopterygii</taxon>
        <taxon>Neopterygii</taxon>
        <taxon>Teleostei</taxon>
        <taxon>Neoteleostei</taxon>
        <taxon>Acanthomorphata</taxon>
        <taxon>Ovalentaria</taxon>
        <taxon>Atherinomorphae</taxon>
        <taxon>Cyprinodontiformes</taxon>
        <taxon>Goodeidae</taxon>
        <taxon>Ameca</taxon>
    </lineage>
</organism>
<keyword evidence="2" id="KW-1185">Reference proteome</keyword>